<feature type="binding site" evidence="7">
    <location>
        <position position="401"/>
    </location>
    <ligand>
        <name>phosphoenolpyruvate</name>
        <dbReference type="ChEBI" id="CHEBI:58702"/>
    </ligand>
</feature>
<dbReference type="AlphaFoldDB" id="A0A0E3ZVG5"/>
<dbReference type="PIRSF" id="PIRSF000505">
    <property type="entry name" value="EPSPS"/>
    <property type="match status" value="1"/>
</dbReference>
<evidence type="ECO:0000313" key="10">
    <source>
        <dbReference type="Proteomes" id="UP000033054"/>
    </source>
</evidence>
<feature type="binding site" evidence="7">
    <location>
        <position position="153"/>
    </location>
    <ligand>
        <name>3-phosphoshikimate</name>
        <dbReference type="ChEBI" id="CHEBI:145989"/>
    </ligand>
</feature>
<feature type="binding site" evidence="7">
    <location>
        <position position="29"/>
    </location>
    <ligand>
        <name>3-phosphoshikimate</name>
        <dbReference type="ChEBI" id="CHEBI:145989"/>
    </ligand>
</feature>
<dbReference type="GO" id="GO:0008652">
    <property type="term" value="P:amino acid biosynthetic process"/>
    <property type="evidence" value="ECO:0007669"/>
    <property type="project" value="UniProtKB-KW"/>
</dbReference>
<feature type="active site" description="Proton acceptor" evidence="7">
    <location>
        <position position="300"/>
    </location>
</feature>
<comment type="catalytic activity">
    <reaction evidence="6">
        <text>3-phosphoshikimate + phosphoenolpyruvate = 5-O-(1-carboxyvinyl)-3-phosphoshikimate + phosphate</text>
        <dbReference type="Rhea" id="RHEA:21256"/>
        <dbReference type="ChEBI" id="CHEBI:43474"/>
        <dbReference type="ChEBI" id="CHEBI:57701"/>
        <dbReference type="ChEBI" id="CHEBI:58702"/>
        <dbReference type="ChEBI" id="CHEBI:145989"/>
        <dbReference type="EC" id="2.5.1.19"/>
    </reaction>
    <physiologicalReaction direction="left-to-right" evidence="6">
        <dbReference type="Rhea" id="RHEA:21257"/>
    </physiologicalReaction>
</comment>
<dbReference type="PATRIC" id="fig|1379870.5.peg.3408"/>
<keyword evidence="10" id="KW-1185">Reference proteome</keyword>
<feature type="binding site" evidence="7">
    <location>
        <position position="155"/>
    </location>
    <ligand>
        <name>3-phosphoshikimate</name>
        <dbReference type="ChEBI" id="CHEBI:145989"/>
    </ligand>
</feature>
<dbReference type="GO" id="GO:0005737">
    <property type="term" value="C:cytoplasm"/>
    <property type="evidence" value="ECO:0007669"/>
    <property type="project" value="UniProtKB-SubCell"/>
</dbReference>
<gene>
    <name evidence="7" type="primary">aroA</name>
    <name evidence="9" type="ORF">SD10_15685</name>
</gene>
<feature type="binding site" evidence="7">
    <location>
        <position position="331"/>
    </location>
    <ligand>
        <name>phosphoenolpyruvate</name>
        <dbReference type="ChEBI" id="CHEBI:58702"/>
    </ligand>
</feature>
<keyword evidence="4 7" id="KW-0808">Transferase</keyword>
<feature type="binding site" evidence="7">
    <location>
        <position position="181"/>
    </location>
    <ligand>
        <name>3-phosphoshikimate</name>
        <dbReference type="ChEBI" id="CHEBI:145989"/>
    </ligand>
</feature>
<evidence type="ECO:0000256" key="3">
    <source>
        <dbReference type="ARBA" id="ARBA00022605"/>
    </source>
</evidence>
<dbReference type="InterPro" id="IPR006264">
    <property type="entry name" value="EPSP_synthase"/>
</dbReference>
<evidence type="ECO:0000256" key="1">
    <source>
        <dbReference type="ARBA" id="ARBA00004811"/>
    </source>
</evidence>
<keyword evidence="5 7" id="KW-0057">Aromatic amino acid biosynthesis</keyword>
<dbReference type="HAMAP" id="MF_00210">
    <property type="entry name" value="EPSP_synth"/>
    <property type="match status" value="1"/>
</dbReference>
<feature type="binding site" evidence="7">
    <location>
        <position position="28"/>
    </location>
    <ligand>
        <name>phosphoenolpyruvate</name>
        <dbReference type="ChEBI" id="CHEBI:58702"/>
    </ligand>
</feature>
<dbReference type="SUPFAM" id="SSF55205">
    <property type="entry name" value="EPT/RTPC-like"/>
    <property type="match status" value="1"/>
</dbReference>
<proteinExistence type="inferred from homology"/>
<comment type="subcellular location">
    <subcellularLocation>
        <location evidence="7">Cytoplasm</location>
    </subcellularLocation>
</comment>
<evidence type="ECO:0000256" key="4">
    <source>
        <dbReference type="ARBA" id="ARBA00022679"/>
    </source>
</evidence>
<dbReference type="GO" id="GO:0003866">
    <property type="term" value="F:3-phosphoshikimate 1-carboxyvinyltransferase activity"/>
    <property type="evidence" value="ECO:0007669"/>
    <property type="project" value="UniProtKB-UniRule"/>
</dbReference>
<feature type="binding site" evidence="7">
    <location>
        <position position="33"/>
    </location>
    <ligand>
        <name>3-phosphoshikimate</name>
        <dbReference type="ChEBI" id="CHEBI:145989"/>
    </ligand>
</feature>
<dbReference type="UniPathway" id="UPA00053">
    <property type="reaction ID" value="UER00089"/>
</dbReference>
<feature type="binding site" evidence="7">
    <location>
        <position position="327"/>
    </location>
    <ligand>
        <name>3-phosphoshikimate</name>
        <dbReference type="ChEBI" id="CHEBI:145989"/>
    </ligand>
</feature>
<reference evidence="9 10" key="1">
    <citation type="journal article" date="2014" name="Curr. Microbiol.">
        <title>Spirosoma radiotolerans sp. nov., a gamma-radiation-resistant bacterium isolated from gamma ray-irradiated soil.</title>
        <authorList>
            <person name="Lee J.J."/>
            <person name="Srinivasan S."/>
            <person name="Lim S."/>
            <person name="Joe M."/>
            <person name="Im S."/>
            <person name="Bae S.I."/>
            <person name="Park K.R."/>
            <person name="Han J.H."/>
            <person name="Park S.H."/>
            <person name="Joo B.M."/>
            <person name="Park S.J."/>
            <person name="Kim M.K."/>
        </authorList>
    </citation>
    <scope>NUCLEOTIDE SEQUENCE [LARGE SCALE GENOMIC DNA]</scope>
    <source>
        <strain evidence="9 10">DG5A</strain>
    </source>
</reference>
<dbReference type="Pfam" id="PF00275">
    <property type="entry name" value="EPSP_synthase"/>
    <property type="match status" value="2"/>
</dbReference>
<dbReference type="CDD" id="cd01556">
    <property type="entry name" value="EPSP_synthase"/>
    <property type="match status" value="1"/>
</dbReference>
<evidence type="ECO:0000256" key="6">
    <source>
        <dbReference type="ARBA" id="ARBA00044633"/>
    </source>
</evidence>
<feature type="domain" description="Enolpyruvate transferase" evidence="8">
    <location>
        <begin position="14"/>
        <end position="65"/>
    </location>
</feature>
<sequence>MNAVRLTPPATLTQPGLVQATIPLASSKSESNRALIIDALTGFRCDLQNLSTARDTQTMIRLLKSTDPTADVLDAGTTMRFLTAYFAATGQEKIMTGTPRMCERPIGILVDALRALGANITYLKQEGYPPLQIKGFSSSTESSNRLSIRGDVSSQYISALVMIAPLLPNGLTLELTGAIGSRPYIEMTLEQMRYFGADVQDDWEAKTITVAPKPYTPKPYSIESDWSGASYWYSVAALANDETAEINLLGLKAKSLQGDSAIADIMRSLGVESTFTDSGVRLTKGPAATSLAWDFTDCPDLAQTVAVCAAMKGVVLRLTGIESLKIKETDRVAALQAELQKIGAELVEIEPNHLYEVHQLAVRPSGPPTIATYDDHRMAMAFAPVAMQHEIIIDEPGVVAKSYPSFWDDMARVATVKFTEASTDVTH</sequence>
<dbReference type="GO" id="GO:0009073">
    <property type="term" value="P:aromatic amino acid family biosynthetic process"/>
    <property type="evidence" value="ECO:0007669"/>
    <property type="project" value="UniProtKB-KW"/>
</dbReference>
<dbReference type="PANTHER" id="PTHR21090">
    <property type="entry name" value="AROM/DEHYDROQUINATE SYNTHASE"/>
    <property type="match status" value="1"/>
</dbReference>
<feature type="binding site" evidence="7">
    <location>
        <position position="28"/>
    </location>
    <ligand>
        <name>3-phosphoshikimate</name>
        <dbReference type="ChEBI" id="CHEBI:145989"/>
    </ligand>
</feature>
<keyword evidence="3 7" id="KW-0028">Amino-acid biosynthesis</keyword>
<evidence type="ECO:0000259" key="8">
    <source>
        <dbReference type="Pfam" id="PF00275"/>
    </source>
</evidence>
<evidence type="ECO:0000256" key="2">
    <source>
        <dbReference type="ARBA" id="ARBA00009948"/>
    </source>
</evidence>
<evidence type="ECO:0000256" key="5">
    <source>
        <dbReference type="ARBA" id="ARBA00023141"/>
    </source>
</evidence>
<organism evidence="9 10">
    <name type="scientific">Spirosoma radiotolerans</name>
    <dbReference type="NCBI Taxonomy" id="1379870"/>
    <lineage>
        <taxon>Bacteria</taxon>
        <taxon>Pseudomonadati</taxon>
        <taxon>Bacteroidota</taxon>
        <taxon>Cytophagia</taxon>
        <taxon>Cytophagales</taxon>
        <taxon>Cytophagaceae</taxon>
        <taxon>Spirosoma</taxon>
    </lineage>
</organism>
<accession>A0A0E3ZVG5</accession>
<feature type="binding site" evidence="7">
    <location>
        <position position="155"/>
    </location>
    <ligand>
        <name>phosphoenolpyruvate</name>
        <dbReference type="ChEBI" id="CHEBI:58702"/>
    </ligand>
</feature>
<dbReference type="KEGG" id="srd:SD10_15685"/>
<comment type="subunit">
    <text evidence="7">Monomer.</text>
</comment>
<feature type="domain" description="Enolpyruvate transferase" evidence="8">
    <location>
        <begin position="74"/>
        <end position="410"/>
    </location>
</feature>
<name>A0A0E3ZVG5_9BACT</name>
<evidence type="ECO:0000256" key="7">
    <source>
        <dbReference type="HAMAP-Rule" id="MF_00210"/>
    </source>
</evidence>
<feature type="binding site" evidence="7">
    <location>
        <position position="76"/>
    </location>
    <ligand>
        <name>phosphoenolpyruvate</name>
        <dbReference type="ChEBI" id="CHEBI:58702"/>
    </ligand>
</feature>
<feature type="binding site" evidence="7">
    <location>
        <position position="154"/>
    </location>
    <ligand>
        <name>3-phosphoshikimate</name>
        <dbReference type="ChEBI" id="CHEBI:145989"/>
    </ligand>
</feature>
<feature type="binding site" evidence="7">
    <location>
        <position position="104"/>
    </location>
    <ligand>
        <name>phosphoenolpyruvate</name>
        <dbReference type="ChEBI" id="CHEBI:58702"/>
    </ligand>
</feature>
<comment type="similarity">
    <text evidence="2 7">Belongs to the EPSP synthase family.</text>
</comment>
<dbReference type="Proteomes" id="UP000033054">
    <property type="component" value="Chromosome"/>
</dbReference>
<feature type="binding site" evidence="7">
    <location>
        <position position="300"/>
    </location>
    <ligand>
        <name>3-phosphoshikimate</name>
        <dbReference type="ChEBI" id="CHEBI:145989"/>
    </ligand>
</feature>
<dbReference type="PANTHER" id="PTHR21090:SF5">
    <property type="entry name" value="PENTAFUNCTIONAL AROM POLYPEPTIDE"/>
    <property type="match status" value="1"/>
</dbReference>
<keyword evidence="7" id="KW-0963">Cytoplasm</keyword>
<comment type="function">
    <text evidence="7">Catalyzes the transfer of the enolpyruvyl moiety of phosphoenolpyruvate (PEP) to the 5-hydroxyl of shikimate-3-phosphate (S3P) to produce enolpyruvyl shikimate-3-phosphate and inorganic phosphate.</text>
</comment>
<dbReference type="InterPro" id="IPR013792">
    <property type="entry name" value="RNA3'P_cycl/enolpyr_Trfase_a/b"/>
</dbReference>
<dbReference type="EMBL" id="CP010429">
    <property type="protein sequence ID" value="AKD56123.1"/>
    <property type="molecule type" value="Genomic_DNA"/>
</dbReference>
<dbReference type="InterPro" id="IPR023193">
    <property type="entry name" value="EPSP_synthase_CS"/>
</dbReference>
<dbReference type="EC" id="2.5.1.19" evidence="7"/>
<dbReference type="STRING" id="1379870.SD10_15685"/>
<comment type="caution">
    <text evidence="7">Lacks conserved residue(s) required for the propagation of feature annotation.</text>
</comment>
<dbReference type="OrthoDB" id="9809920at2"/>
<dbReference type="HOGENOM" id="CLU_024321_0_0_10"/>
<dbReference type="InterPro" id="IPR001986">
    <property type="entry name" value="Enolpyruvate_Tfrase_dom"/>
</dbReference>
<comment type="pathway">
    <text evidence="1 7">Metabolic intermediate biosynthesis; chorismate biosynthesis; chorismate from D-erythrose 4-phosphate and phosphoenolpyruvate: step 6/7.</text>
</comment>
<dbReference type="GO" id="GO:0009423">
    <property type="term" value="P:chorismate biosynthetic process"/>
    <property type="evidence" value="ECO:0007669"/>
    <property type="project" value="UniProtKB-UniRule"/>
</dbReference>
<protein>
    <recommendedName>
        <fullName evidence="7">3-phosphoshikimate 1-carboxyvinyltransferase</fullName>
        <ecNumber evidence="7">2.5.1.19</ecNumber>
    </recommendedName>
    <alternativeName>
        <fullName evidence="7">5-enolpyruvylshikimate-3-phosphate synthase</fullName>
        <shortName evidence="7">EPSP synthase</shortName>
        <shortName evidence="7">EPSPS</shortName>
    </alternativeName>
</protein>
<dbReference type="PROSITE" id="PS00885">
    <property type="entry name" value="EPSP_SYNTHASE_2"/>
    <property type="match status" value="1"/>
</dbReference>
<evidence type="ECO:0000313" key="9">
    <source>
        <dbReference type="EMBL" id="AKD56123.1"/>
    </source>
</evidence>
<dbReference type="InterPro" id="IPR036968">
    <property type="entry name" value="Enolpyruvate_Tfrase_sf"/>
</dbReference>
<dbReference type="Gene3D" id="3.65.10.10">
    <property type="entry name" value="Enolpyruvate transferase domain"/>
    <property type="match status" value="3"/>
</dbReference>
<feature type="binding site" evidence="7">
    <location>
        <position position="377"/>
    </location>
    <ligand>
        <name>phosphoenolpyruvate</name>
        <dbReference type="ChEBI" id="CHEBI:58702"/>
    </ligand>
</feature>
<dbReference type="RefSeq" id="WP_046574919.1">
    <property type="nucleotide sequence ID" value="NZ_CP010429.1"/>
</dbReference>